<evidence type="ECO:0000256" key="1">
    <source>
        <dbReference type="ARBA" id="ARBA00004370"/>
    </source>
</evidence>
<evidence type="ECO:0000313" key="7">
    <source>
        <dbReference type="Proteomes" id="UP000295023"/>
    </source>
</evidence>
<feature type="transmembrane region" description="Helical" evidence="5">
    <location>
        <begin position="27"/>
        <end position="46"/>
    </location>
</feature>
<comment type="caution">
    <text evidence="6">The sequence shown here is derived from an EMBL/GenBank/DDBJ whole genome shotgun (WGS) entry which is preliminary data.</text>
</comment>
<evidence type="ECO:0000256" key="2">
    <source>
        <dbReference type="ARBA" id="ARBA00022692"/>
    </source>
</evidence>
<dbReference type="Pfam" id="PF05101">
    <property type="entry name" value="VirB3"/>
    <property type="match status" value="1"/>
</dbReference>
<evidence type="ECO:0000256" key="4">
    <source>
        <dbReference type="ARBA" id="ARBA00023136"/>
    </source>
</evidence>
<dbReference type="AlphaFoldDB" id="A0A4R4D9I2"/>
<accession>A0A4R4D9I2</accession>
<evidence type="ECO:0000256" key="3">
    <source>
        <dbReference type="ARBA" id="ARBA00022989"/>
    </source>
</evidence>
<evidence type="ECO:0008006" key="8">
    <source>
        <dbReference type="Google" id="ProtNLM"/>
    </source>
</evidence>
<evidence type="ECO:0000313" key="6">
    <source>
        <dbReference type="EMBL" id="TCZ55794.1"/>
    </source>
</evidence>
<keyword evidence="4 5" id="KW-0472">Membrane</keyword>
<organism evidence="6 7">
    <name type="scientific">Roseicella aquatilis</name>
    <dbReference type="NCBI Taxonomy" id="2527868"/>
    <lineage>
        <taxon>Bacteria</taxon>
        <taxon>Pseudomonadati</taxon>
        <taxon>Pseudomonadota</taxon>
        <taxon>Alphaproteobacteria</taxon>
        <taxon>Acetobacterales</taxon>
        <taxon>Roseomonadaceae</taxon>
        <taxon>Roseicella</taxon>
    </lineage>
</organism>
<dbReference type="InterPro" id="IPR007792">
    <property type="entry name" value="T4SS_VirB3/TrbD/AvhB"/>
</dbReference>
<proteinExistence type="predicted"/>
<dbReference type="RefSeq" id="WP_132294184.1">
    <property type="nucleotide sequence ID" value="NZ_SKBM01000025.1"/>
</dbReference>
<evidence type="ECO:0000256" key="5">
    <source>
        <dbReference type="SAM" id="Phobius"/>
    </source>
</evidence>
<dbReference type="GO" id="GO:0016020">
    <property type="term" value="C:membrane"/>
    <property type="evidence" value="ECO:0007669"/>
    <property type="project" value="UniProtKB-SubCell"/>
</dbReference>
<reference evidence="6 7" key="1">
    <citation type="submission" date="2019-03" db="EMBL/GenBank/DDBJ databases">
        <title>Paracraurococcus aquatilis NE82 genome sequence.</title>
        <authorList>
            <person name="Zhao Y."/>
            <person name="Du Z."/>
        </authorList>
    </citation>
    <scope>NUCLEOTIDE SEQUENCE [LARGE SCALE GENOMIC DNA]</scope>
    <source>
        <strain evidence="6 7">NE82</strain>
    </source>
</reference>
<protein>
    <recommendedName>
        <fullName evidence="8">Type IV secretion system protein VirB3</fullName>
    </recommendedName>
</protein>
<keyword evidence="7" id="KW-1185">Reference proteome</keyword>
<dbReference type="Proteomes" id="UP000295023">
    <property type="component" value="Unassembled WGS sequence"/>
</dbReference>
<comment type="subcellular location">
    <subcellularLocation>
        <location evidence="1">Membrane</location>
    </subcellularLocation>
</comment>
<keyword evidence="3 5" id="KW-1133">Transmembrane helix</keyword>
<feature type="transmembrane region" description="Helical" evidence="5">
    <location>
        <begin position="58"/>
        <end position="76"/>
    </location>
</feature>
<dbReference type="OrthoDB" id="7276060at2"/>
<dbReference type="EMBL" id="SKBM01000025">
    <property type="protein sequence ID" value="TCZ55794.1"/>
    <property type="molecule type" value="Genomic_DNA"/>
</dbReference>
<keyword evidence="2 5" id="KW-0812">Transmembrane</keyword>
<name>A0A4R4D9I2_9PROT</name>
<gene>
    <name evidence="6" type="ORF">EXY23_20920</name>
</gene>
<sequence>MADELFFDGEDDLRAGPIHLGATRPPMVPGLGIPFTAAVVVLLGAAEVQMAVTGWQGLLYAAGLIAAVAGPLRIWVSYDWYAMECLFVWARTSGPALDNRRWGGSTVSHFPLKPSSIRGLTAGASR</sequence>